<protein>
    <submittedName>
        <fullName evidence="1">Uncharacterized protein</fullName>
    </submittedName>
</protein>
<dbReference type="OrthoDB" id="7812669at2"/>
<dbReference type="STRING" id="1229727.Ga0080559_TMP4511"/>
<dbReference type="RefSeq" id="WP_017467060.1">
    <property type="nucleotide sequence ID" value="NZ_BMEW01000034.1"/>
</dbReference>
<accession>A0A1U7DAV5</accession>
<dbReference type="EMBL" id="CP014796">
    <property type="protein sequence ID" value="APX25307.1"/>
    <property type="molecule type" value="Genomic_DNA"/>
</dbReference>
<evidence type="ECO:0000313" key="1">
    <source>
        <dbReference type="EMBL" id="APX25307.1"/>
    </source>
</evidence>
<dbReference type="AlphaFoldDB" id="A0A1U7DAV5"/>
<evidence type="ECO:0000313" key="2">
    <source>
        <dbReference type="Proteomes" id="UP000186559"/>
    </source>
</evidence>
<sequence length="356" mass="39080">MPDLDDRLLVHVFGEADFATFNLDPEDVRARRKVFGTKEGDDYVQVIGALFSGDNWDQLKLRQAENGMTYEDLVANCLISLVAGTESVSFALEGGYNLVALGVFRGVSERKEVPSYSARFLGVSSTTTDDAHAHLSLVREGVGQMVGEIEGDIDAGRIHSDSVIAHMIHPDVGPEDASDDAEEVTPLPQSVMFHEMLGDKGAETVILCACDPEFARPLAQVDDLVVGLISGIVPTPHGSVGYWLWQIAPNTGHGFLQEQFVDLADFPNPTYDRLKTAETVQFVVVDRTTHRRSHSLLLRRASLGIDEFEAMALEVADSEPDADFEAACAHVMETVDPQEFLRQTLAQKSKRKTNLH</sequence>
<proteinExistence type="predicted"/>
<dbReference type="KEGG" id="tpro:Ga0080559_TMP4511"/>
<keyword evidence="2" id="KW-1185">Reference proteome</keyword>
<dbReference type="Proteomes" id="UP000186559">
    <property type="component" value="Chromosome"/>
</dbReference>
<gene>
    <name evidence="1" type="ORF">Ga0080559_TMP4511</name>
</gene>
<reference evidence="1 2" key="1">
    <citation type="submission" date="2016-03" db="EMBL/GenBank/DDBJ databases">
        <title>Deep-sea bacteria in the southern Pacific.</title>
        <authorList>
            <person name="Tang K."/>
        </authorList>
    </citation>
    <scope>NUCLEOTIDE SEQUENCE [LARGE SCALE GENOMIC DNA]</scope>
    <source>
        <strain evidence="1 2">JLT2016</strain>
    </source>
</reference>
<name>A0A1U7DAV5_9RHOB</name>
<organism evidence="1 2">
    <name type="scientific">Salipiger profundus</name>
    <dbReference type="NCBI Taxonomy" id="1229727"/>
    <lineage>
        <taxon>Bacteria</taxon>
        <taxon>Pseudomonadati</taxon>
        <taxon>Pseudomonadota</taxon>
        <taxon>Alphaproteobacteria</taxon>
        <taxon>Rhodobacterales</taxon>
        <taxon>Roseobacteraceae</taxon>
        <taxon>Salipiger</taxon>
    </lineage>
</organism>